<accession>A0AA39D2P5</accession>
<dbReference type="AlphaFoldDB" id="A0AA39D2P5"/>
<evidence type="ECO:0000313" key="2">
    <source>
        <dbReference type="EMBL" id="KAJ9646053.1"/>
    </source>
</evidence>
<feature type="signal peptide" evidence="1">
    <location>
        <begin position="1"/>
        <end position="20"/>
    </location>
</feature>
<organism evidence="2 3">
    <name type="scientific">Knufia peltigerae</name>
    <dbReference type="NCBI Taxonomy" id="1002370"/>
    <lineage>
        <taxon>Eukaryota</taxon>
        <taxon>Fungi</taxon>
        <taxon>Dikarya</taxon>
        <taxon>Ascomycota</taxon>
        <taxon>Pezizomycotina</taxon>
        <taxon>Eurotiomycetes</taxon>
        <taxon>Chaetothyriomycetidae</taxon>
        <taxon>Chaetothyriales</taxon>
        <taxon>Trichomeriaceae</taxon>
        <taxon>Knufia</taxon>
    </lineage>
</organism>
<evidence type="ECO:0000256" key="1">
    <source>
        <dbReference type="SAM" id="SignalP"/>
    </source>
</evidence>
<feature type="chain" id="PRO_5041215768" evidence="1">
    <location>
        <begin position="21"/>
        <end position="67"/>
    </location>
</feature>
<protein>
    <submittedName>
        <fullName evidence="2">Uncharacterized protein</fullName>
    </submittedName>
</protein>
<comment type="caution">
    <text evidence="2">The sequence shown here is derived from an EMBL/GenBank/DDBJ whole genome shotgun (WGS) entry which is preliminary data.</text>
</comment>
<proteinExistence type="predicted"/>
<reference evidence="2" key="1">
    <citation type="submission" date="2022-10" db="EMBL/GenBank/DDBJ databases">
        <title>Culturing micro-colonial fungi from biological soil crusts in the Mojave desert and describing Neophaeococcomyces mojavensis, and introducing the new genera and species Taxawa tesnikishii.</title>
        <authorList>
            <person name="Kurbessoian T."/>
            <person name="Stajich J.E."/>
        </authorList>
    </citation>
    <scope>NUCLEOTIDE SEQUENCE</scope>
    <source>
        <strain evidence="2">TK_35</strain>
    </source>
</reference>
<dbReference type="Proteomes" id="UP001172681">
    <property type="component" value="Unassembled WGS sequence"/>
</dbReference>
<sequence>MKISAFFAVVVATLFTSVIAGEPGSHDANDMCYNTCEANKGIKNGMDIASPACAGLTGKMCEQSCWW</sequence>
<evidence type="ECO:0000313" key="3">
    <source>
        <dbReference type="Proteomes" id="UP001172681"/>
    </source>
</evidence>
<gene>
    <name evidence="2" type="ORF">H2204_000715</name>
</gene>
<name>A0AA39D2P5_9EURO</name>
<keyword evidence="1" id="KW-0732">Signal</keyword>
<dbReference type="EMBL" id="JAPDRN010000003">
    <property type="protein sequence ID" value="KAJ9646053.1"/>
    <property type="molecule type" value="Genomic_DNA"/>
</dbReference>
<keyword evidence="3" id="KW-1185">Reference proteome</keyword>